<dbReference type="AlphaFoldDB" id="A0A4C1VFE4"/>
<gene>
    <name evidence="1" type="ORF">EVAR_21383_1</name>
</gene>
<comment type="caution">
    <text evidence="1">The sequence shown here is derived from an EMBL/GenBank/DDBJ whole genome shotgun (WGS) entry which is preliminary data.</text>
</comment>
<evidence type="ECO:0000313" key="1">
    <source>
        <dbReference type="EMBL" id="GBP37848.1"/>
    </source>
</evidence>
<reference evidence="1 2" key="1">
    <citation type="journal article" date="2019" name="Commun. Biol.">
        <title>The bagworm genome reveals a unique fibroin gene that provides high tensile strength.</title>
        <authorList>
            <person name="Kono N."/>
            <person name="Nakamura H."/>
            <person name="Ohtoshi R."/>
            <person name="Tomita M."/>
            <person name="Numata K."/>
            <person name="Arakawa K."/>
        </authorList>
    </citation>
    <scope>NUCLEOTIDE SEQUENCE [LARGE SCALE GENOMIC DNA]</scope>
</reference>
<evidence type="ECO:0000313" key="2">
    <source>
        <dbReference type="Proteomes" id="UP000299102"/>
    </source>
</evidence>
<sequence length="113" mass="13076">MEAPLSRRAVIKQYRTESAESCRSRRAEVVAAFEVSHESTAQMQCRRRDPSKFKKYIANGQILIQGIITVVDERLELERKWMTPLSTGSSPMTFKQKSNRRVRLIGLKFNPTF</sequence>
<proteinExistence type="predicted"/>
<protein>
    <submittedName>
        <fullName evidence="1">Uncharacterized protein</fullName>
    </submittedName>
</protein>
<organism evidence="1 2">
    <name type="scientific">Eumeta variegata</name>
    <name type="common">Bagworm moth</name>
    <name type="synonym">Eumeta japonica</name>
    <dbReference type="NCBI Taxonomy" id="151549"/>
    <lineage>
        <taxon>Eukaryota</taxon>
        <taxon>Metazoa</taxon>
        <taxon>Ecdysozoa</taxon>
        <taxon>Arthropoda</taxon>
        <taxon>Hexapoda</taxon>
        <taxon>Insecta</taxon>
        <taxon>Pterygota</taxon>
        <taxon>Neoptera</taxon>
        <taxon>Endopterygota</taxon>
        <taxon>Lepidoptera</taxon>
        <taxon>Glossata</taxon>
        <taxon>Ditrysia</taxon>
        <taxon>Tineoidea</taxon>
        <taxon>Psychidae</taxon>
        <taxon>Oiketicinae</taxon>
        <taxon>Eumeta</taxon>
    </lineage>
</organism>
<dbReference type="EMBL" id="BGZK01000340">
    <property type="protein sequence ID" value="GBP37848.1"/>
    <property type="molecule type" value="Genomic_DNA"/>
</dbReference>
<accession>A0A4C1VFE4</accession>
<dbReference type="Proteomes" id="UP000299102">
    <property type="component" value="Unassembled WGS sequence"/>
</dbReference>
<keyword evidence="2" id="KW-1185">Reference proteome</keyword>
<name>A0A4C1VFE4_EUMVA</name>